<dbReference type="PANTHER" id="PTHR36617:SF5">
    <property type="entry name" value="OS05G0421675 PROTEIN"/>
    <property type="match status" value="1"/>
</dbReference>
<gene>
    <name evidence="1" type="ORF">OsJ_29363</name>
</gene>
<dbReference type="AlphaFoldDB" id="A3BYU2"/>
<reference evidence="1" key="1">
    <citation type="journal article" date="2005" name="PLoS Biol.">
        <title>The genomes of Oryza sativa: a history of duplications.</title>
        <authorList>
            <person name="Yu J."/>
            <person name="Wang J."/>
            <person name="Lin W."/>
            <person name="Li S."/>
            <person name="Li H."/>
            <person name="Zhou J."/>
            <person name="Ni P."/>
            <person name="Dong W."/>
            <person name="Hu S."/>
            <person name="Zeng C."/>
            <person name="Zhang J."/>
            <person name="Zhang Y."/>
            <person name="Li R."/>
            <person name="Xu Z."/>
            <person name="Li S."/>
            <person name="Li X."/>
            <person name="Zheng H."/>
            <person name="Cong L."/>
            <person name="Lin L."/>
            <person name="Yin J."/>
            <person name="Geng J."/>
            <person name="Li G."/>
            <person name="Shi J."/>
            <person name="Liu J."/>
            <person name="Lv H."/>
            <person name="Li J."/>
            <person name="Wang J."/>
            <person name="Deng Y."/>
            <person name="Ran L."/>
            <person name="Shi X."/>
            <person name="Wang X."/>
            <person name="Wu Q."/>
            <person name="Li C."/>
            <person name="Ren X."/>
            <person name="Wang J."/>
            <person name="Wang X."/>
            <person name="Li D."/>
            <person name="Liu D."/>
            <person name="Zhang X."/>
            <person name="Ji Z."/>
            <person name="Zhao W."/>
            <person name="Sun Y."/>
            <person name="Zhang Z."/>
            <person name="Bao J."/>
            <person name="Han Y."/>
            <person name="Dong L."/>
            <person name="Ji J."/>
            <person name="Chen P."/>
            <person name="Wu S."/>
            <person name="Liu J."/>
            <person name="Xiao Y."/>
            <person name="Bu D."/>
            <person name="Tan J."/>
            <person name="Yang L."/>
            <person name="Ye C."/>
            <person name="Zhang J."/>
            <person name="Xu J."/>
            <person name="Zhou Y."/>
            <person name="Yu Y."/>
            <person name="Zhang B."/>
            <person name="Zhuang S."/>
            <person name="Wei H."/>
            <person name="Liu B."/>
            <person name="Lei M."/>
            <person name="Yu H."/>
            <person name="Li Y."/>
            <person name="Xu H."/>
            <person name="Wei S."/>
            <person name="He X."/>
            <person name="Fang L."/>
            <person name="Zhang Z."/>
            <person name="Zhang Y."/>
            <person name="Huang X."/>
            <person name="Su Z."/>
            <person name="Tong W."/>
            <person name="Li J."/>
            <person name="Tong Z."/>
            <person name="Li S."/>
            <person name="Ye J."/>
            <person name="Wang L."/>
            <person name="Fang L."/>
            <person name="Lei T."/>
            <person name="Chen C."/>
            <person name="Chen H."/>
            <person name="Xu Z."/>
            <person name="Li H."/>
            <person name="Huang H."/>
            <person name="Zhang F."/>
            <person name="Xu H."/>
            <person name="Li N."/>
            <person name="Zhao C."/>
            <person name="Li S."/>
            <person name="Dong L."/>
            <person name="Huang Y."/>
            <person name="Li L."/>
            <person name="Xi Y."/>
            <person name="Qi Q."/>
            <person name="Li W."/>
            <person name="Zhang B."/>
            <person name="Hu W."/>
            <person name="Zhang Y."/>
            <person name="Tian X."/>
            <person name="Jiao Y."/>
            <person name="Liang X."/>
            <person name="Jin J."/>
            <person name="Gao L."/>
            <person name="Zheng W."/>
            <person name="Hao B."/>
            <person name="Liu S."/>
            <person name="Wang W."/>
            <person name="Yuan L."/>
            <person name="Cao M."/>
            <person name="McDermott J."/>
            <person name="Samudrala R."/>
            <person name="Wang J."/>
            <person name="Wong G.K."/>
            <person name="Yang H."/>
        </authorList>
    </citation>
    <scope>NUCLEOTIDE SEQUENCE [LARGE SCALE GENOMIC DNA]</scope>
</reference>
<accession>A3BYU2</accession>
<sequence length="187" mass="22101">MGFYQLPEGIYQKFDSIRGKYYWASNKQGRKYHIVRWIDLAFSKEFGGIGLIETRTLNTALLAKWIMKIESDDKSLCIELLLRKKYLHGKGIFQCNSDKGSQFWKGLLNIRRWMQLGSEWLLGDGSHIWFWYDIWHGTCPLKTIFPKIFEICNQQNITVSEVPTKGADYLTFRRSFGEIEVQQWQDL</sequence>
<dbReference type="Proteomes" id="UP000007752">
    <property type="component" value="Chromosome 9"/>
</dbReference>
<dbReference type="PANTHER" id="PTHR36617">
    <property type="entry name" value="PROTEIN, PUTATIVE-RELATED"/>
    <property type="match status" value="1"/>
</dbReference>
<organism evidence="1">
    <name type="scientific">Oryza sativa subsp. japonica</name>
    <name type="common">Rice</name>
    <dbReference type="NCBI Taxonomy" id="39947"/>
    <lineage>
        <taxon>Eukaryota</taxon>
        <taxon>Viridiplantae</taxon>
        <taxon>Streptophyta</taxon>
        <taxon>Embryophyta</taxon>
        <taxon>Tracheophyta</taxon>
        <taxon>Spermatophyta</taxon>
        <taxon>Magnoliopsida</taxon>
        <taxon>Liliopsida</taxon>
        <taxon>Poales</taxon>
        <taxon>Poaceae</taxon>
        <taxon>BOP clade</taxon>
        <taxon>Oryzoideae</taxon>
        <taxon>Oryzeae</taxon>
        <taxon>Oryzinae</taxon>
        <taxon>Oryza</taxon>
        <taxon>Oryza sativa</taxon>
    </lineage>
</organism>
<protein>
    <submittedName>
        <fullName evidence="1">Uncharacterized protein</fullName>
    </submittedName>
</protein>
<name>A3BYU2_ORYSJ</name>
<evidence type="ECO:0000313" key="1">
    <source>
        <dbReference type="EMBL" id="EAZ44731.1"/>
    </source>
</evidence>
<reference evidence="1" key="2">
    <citation type="submission" date="2008-12" db="EMBL/GenBank/DDBJ databases">
        <title>Improved gene annotation of the rice (Oryza sativa) genomes.</title>
        <authorList>
            <person name="Wang J."/>
            <person name="Li R."/>
            <person name="Fan W."/>
            <person name="Huang Q."/>
            <person name="Zhang J."/>
            <person name="Zhou Y."/>
            <person name="Hu Y."/>
            <person name="Zi S."/>
            <person name="Li J."/>
            <person name="Ni P."/>
            <person name="Zheng H."/>
            <person name="Zhang Y."/>
            <person name="Zhao M."/>
            <person name="Hao Q."/>
            <person name="McDermott J."/>
            <person name="Samudrala R."/>
            <person name="Kristiansen K."/>
            <person name="Wong G.K.-S."/>
        </authorList>
    </citation>
    <scope>NUCLEOTIDE SEQUENCE</scope>
</reference>
<dbReference type="EMBL" id="CM000146">
    <property type="protein sequence ID" value="EAZ44731.1"/>
    <property type="molecule type" value="Genomic_DNA"/>
</dbReference>
<proteinExistence type="predicted"/>